<dbReference type="EMBL" id="DS113190">
    <property type="protein sequence ID" value="EAY21378.1"/>
    <property type="molecule type" value="Genomic_DNA"/>
</dbReference>
<dbReference type="AlphaFoldDB" id="A2DDK2"/>
<dbReference type="Proteomes" id="UP000001542">
    <property type="component" value="Unassembled WGS sequence"/>
</dbReference>
<name>A2DDK2_TRIV3</name>
<reference evidence="1" key="2">
    <citation type="journal article" date="2007" name="Science">
        <title>Draft genome sequence of the sexually transmitted pathogen Trichomonas vaginalis.</title>
        <authorList>
            <person name="Carlton J.M."/>
            <person name="Hirt R.P."/>
            <person name="Silva J.C."/>
            <person name="Delcher A.L."/>
            <person name="Schatz M."/>
            <person name="Zhao Q."/>
            <person name="Wortman J.R."/>
            <person name="Bidwell S.L."/>
            <person name="Alsmark U.C.M."/>
            <person name="Besteiro S."/>
            <person name="Sicheritz-Ponten T."/>
            <person name="Noel C.J."/>
            <person name="Dacks J.B."/>
            <person name="Foster P.G."/>
            <person name="Simillion C."/>
            <person name="Van de Peer Y."/>
            <person name="Miranda-Saavedra D."/>
            <person name="Barton G.J."/>
            <person name="Westrop G.D."/>
            <person name="Mueller S."/>
            <person name="Dessi D."/>
            <person name="Fiori P.L."/>
            <person name="Ren Q."/>
            <person name="Paulsen I."/>
            <person name="Zhang H."/>
            <person name="Bastida-Corcuera F.D."/>
            <person name="Simoes-Barbosa A."/>
            <person name="Brown M.T."/>
            <person name="Hayes R.D."/>
            <person name="Mukherjee M."/>
            <person name="Okumura C.Y."/>
            <person name="Schneider R."/>
            <person name="Smith A.J."/>
            <person name="Vanacova S."/>
            <person name="Villalvazo M."/>
            <person name="Haas B.J."/>
            <person name="Pertea M."/>
            <person name="Feldblyum T.V."/>
            <person name="Utterback T.R."/>
            <person name="Shu C.L."/>
            <person name="Osoegawa K."/>
            <person name="de Jong P.J."/>
            <person name="Hrdy I."/>
            <person name="Horvathova L."/>
            <person name="Zubacova Z."/>
            <person name="Dolezal P."/>
            <person name="Malik S.B."/>
            <person name="Logsdon J.M. Jr."/>
            <person name="Henze K."/>
            <person name="Gupta A."/>
            <person name="Wang C.C."/>
            <person name="Dunne R.L."/>
            <person name="Upcroft J.A."/>
            <person name="Upcroft P."/>
            <person name="White O."/>
            <person name="Salzberg S.L."/>
            <person name="Tang P."/>
            <person name="Chiu C.-H."/>
            <person name="Lee Y.-S."/>
            <person name="Embley T.M."/>
            <person name="Coombs G.H."/>
            <person name="Mottram J.C."/>
            <person name="Tachezy J."/>
            <person name="Fraser-Liggett C.M."/>
            <person name="Johnson P.J."/>
        </authorList>
    </citation>
    <scope>NUCLEOTIDE SEQUENCE [LARGE SCALE GENOMIC DNA]</scope>
    <source>
        <strain evidence="1">G3</strain>
    </source>
</reference>
<organism evidence="1 2">
    <name type="scientific">Trichomonas vaginalis (strain ATCC PRA-98 / G3)</name>
    <dbReference type="NCBI Taxonomy" id="412133"/>
    <lineage>
        <taxon>Eukaryota</taxon>
        <taxon>Metamonada</taxon>
        <taxon>Parabasalia</taxon>
        <taxon>Trichomonadida</taxon>
        <taxon>Trichomonadidae</taxon>
        <taxon>Trichomonas</taxon>
    </lineage>
</organism>
<dbReference type="InterPro" id="IPR016024">
    <property type="entry name" value="ARM-type_fold"/>
</dbReference>
<evidence type="ECO:0000313" key="1">
    <source>
        <dbReference type="EMBL" id="EAY21378.1"/>
    </source>
</evidence>
<accession>A2DDK2</accession>
<dbReference type="VEuPathDB" id="TrichDB:TVAG_198150"/>
<reference evidence="1" key="1">
    <citation type="submission" date="2006-10" db="EMBL/GenBank/DDBJ databases">
        <authorList>
            <person name="Amadeo P."/>
            <person name="Zhao Q."/>
            <person name="Wortman J."/>
            <person name="Fraser-Liggett C."/>
            <person name="Carlton J."/>
        </authorList>
    </citation>
    <scope>NUCLEOTIDE SEQUENCE</scope>
    <source>
        <strain evidence="1">G3</strain>
    </source>
</reference>
<dbReference type="VEuPathDB" id="TrichDB:TVAGG3_0998560"/>
<evidence type="ECO:0000313" key="2">
    <source>
        <dbReference type="Proteomes" id="UP000001542"/>
    </source>
</evidence>
<dbReference type="RefSeq" id="XP_001582364.1">
    <property type="nucleotide sequence ID" value="XM_001582314.1"/>
</dbReference>
<protein>
    <submittedName>
        <fullName evidence="1">Uncharacterized protein</fullName>
    </submittedName>
</protein>
<keyword evidence="2" id="KW-1185">Reference proteome</keyword>
<dbReference type="SUPFAM" id="SSF48371">
    <property type="entry name" value="ARM repeat"/>
    <property type="match status" value="1"/>
</dbReference>
<dbReference type="InParanoid" id="A2DDK2"/>
<proteinExistence type="predicted"/>
<sequence>MQSYVRNVVDENCKPRLEEIRYFIRSNFPERAEVLQKFQERKDCPLLCTNFLFESLVSGGGSFFAEFLIKYFITNWDNLEITEKKFYITEITKSLKEAFNYTSFYEESAVSIHQLYSILLILCLPRNIEAGFENILFFDPDQRLTYHHSLHTLQIFYSMLLSGDFPNIITEESKNYVISELTSKYSQRIFEIIDIGLNDNGRHRFQAIEYSIKLIKILRQYITVPNLMDFAYYDQIVTNYFKESNNSNLGTIMMYFPVCFDKILIPKYAFDLIPEIIGRINASDYINSDEFDCNDFVEFISCLLVDHFENFENQNSFPLIEEILRLLDMMWSPNKISYKEQYVLFWINLFSKANFLKSSNTNFEAFFNVYLNHMHDVMQKIIPSFFPVREFRESFDDRENLFKNIEKLFQLIVSVDDRIIFRQIDDFLAAISIGYEYSIYIPLIFTLVAIKDYVLANLDHVDLLFETKKCFEKLINKKVTNQSILYEKLFYFSSFYQAYYKYFIEFKDFSLIFIQKLKLQNFALQYQIMNTLIEINKENDISPLLELILKEFNFYYNSLLNNDLKMKLIGAVCQIYKDNDPFMLLPSIYHKNFDKISKLELDNAENAEKIIESLFMLENLIVFSQGTISEVDFSEIEFLFNICNKTFEIIDENKFSITAIDQMKQIQKHIFTILSFLSNLPLINKILFELPVIVEKYLILPPEFREFSIIGLITSIIRNEMKNGTDNAAKLVEKLFISYCTEMIPFPDNYFDEILNFFDAISELRLDLLINSKYIDAIFDVLHRIINNPKSKFKIQILIILQKILEQIDLSTINLLEILKMLFSKILNCFETELFRQLCFVFDTLLRRLLRDEQMECLTEMFTFYGFENLDLISEILENLTNTDAFLDLMADVPKHYSLFLYAYVN</sequence>
<dbReference type="KEGG" id="tva:5466941"/>
<gene>
    <name evidence="1" type="ORF">TVAG_198150</name>
</gene>